<evidence type="ECO:0000256" key="11">
    <source>
        <dbReference type="ARBA" id="ARBA00023246"/>
    </source>
</evidence>
<dbReference type="Pfam" id="PF00019">
    <property type="entry name" value="TGF_beta"/>
    <property type="match status" value="1"/>
</dbReference>
<dbReference type="Ensembl" id="ENSAPOT00000014119.1">
    <property type="protein sequence ID" value="ENSAPOP00000002045.1"/>
    <property type="gene ID" value="ENSAPOG00000003404.1"/>
</dbReference>
<comment type="similarity">
    <text evidence="3 16 18">Belongs to the TGF-beta family.</text>
</comment>
<dbReference type="InterPro" id="IPR001111">
    <property type="entry name" value="TGF-b_propeptide"/>
</dbReference>
<feature type="disulfide bond" evidence="17">
    <location>
        <begin position="308"/>
        <end position="371"/>
    </location>
</feature>
<protein>
    <recommendedName>
        <fullName evidence="16">Transforming growth factor beta</fullName>
    </recommendedName>
</protein>
<comment type="subunit">
    <text evidence="15">Latency-associated peptide: Homodimer; disulfide-linked. Latency-associated peptide: Interacts with Transforming growth factor beta-1 (TGF-beta-1) chain; interaction is non-covalent and maintains (TGF-beta-1) in a latent state; each Latency-associated peptide (LAP) monomer interacts with TGF-beta-1 in the other monomer. Transforming growth factor beta-1: Homodimer; disulfide-linked. Transforming growth factor beta-1: Interacts with TGF-beta receptors (tgfbr1 and tgfbr2), leading to signal transduction. Interacts with EFEMP2.</text>
</comment>
<dbReference type="GO" id="GO:0042127">
    <property type="term" value="P:regulation of cell population proliferation"/>
    <property type="evidence" value="ECO:0007669"/>
    <property type="project" value="TreeGrafter"/>
</dbReference>
<feature type="disulfide bond" evidence="17">
    <location>
        <begin position="337"/>
        <end position="402"/>
    </location>
</feature>
<dbReference type="PIRSF" id="PIRSF001787">
    <property type="entry name" value="TGF-beta"/>
    <property type="match status" value="1"/>
</dbReference>
<evidence type="ECO:0000256" key="4">
    <source>
        <dbReference type="ARBA" id="ARBA00022525"/>
    </source>
</evidence>
<evidence type="ECO:0000256" key="10">
    <source>
        <dbReference type="ARBA" id="ARBA00023180"/>
    </source>
</evidence>
<evidence type="ECO:0000256" key="6">
    <source>
        <dbReference type="ARBA" id="ARBA00022685"/>
    </source>
</evidence>
<organism evidence="20 21">
    <name type="scientific">Acanthochromis polyacanthus</name>
    <name type="common">spiny chromis</name>
    <dbReference type="NCBI Taxonomy" id="80966"/>
    <lineage>
        <taxon>Eukaryota</taxon>
        <taxon>Metazoa</taxon>
        <taxon>Chordata</taxon>
        <taxon>Craniata</taxon>
        <taxon>Vertebrata</taxon>
        <taxon>Euteleostomi</taxon>
        <taxon>Actinopterygii</taxon>
        <taxon>Neopterygii</taxon>
        <taxon>Teleostei</taxon>
        <taxon>Neoteleostei</taxon>
        <taxon>Acanthomorphata</taxon>
        <taxon>Ovalentaria</taxon>
        <taxon>Pomacentridae</taxon>
        <taxon>Acanthochromis</taxon>
    </lineage>
</organism>
<dbReference type="InterPro" id="IPR001839">
    <property type="entry name" value="TGF-b_C"/>
</dbReference>
<comment type="subunit">
    <text evidence="16">Homodimer; disulfide-linked.</text>
</comment>
<dbReference type="GO" id="GO:0005160">
    <property type="term" value="F:transforming growth factor beta receptor binding"/>
    <property type="evidence" value="ECO:0007669"/>
    <property type="project" value="InterPro"/>
</dbReference>
<dbReference type="AlphaFoldDB" id="A0A3Q1F3U3"/>
<dbReference type="InParanoid" id="A0A3Q1F3U3"/>
<evidence type="ECO:0000313" key="21">
    <source>
        <dbReference type="Proteomes" id="UP000257200"/>
    </source>
</evidence>
<dbReference type="Gene3D" id="2.60.120.970">
    <property type="match status" value="1"/>
</dbReference>
<accession>A0A3Q1F3U3</accession>
<keyword evidence="7 16" id="KW-0732">Signal</keyword>
<evidence type="ECO:0000256" key="17">
    <source>
        <dbReference type="PIRSR" id="PIRSR001787-1"/>
    </source>
</evidence>
<feature type="signal peptide" evidence="16">
    <location>
        <begin position="1"/>
        <end position="21"/>
    </location>
</feature>
<sequence length="405" mass="46658">MNLGKALLFFLLSNCVTMTFSLSTCTTVDIDHIKKKRVEAVRGQILSKLRMTSPPQTTGPSQVPFQVLALYNSTKELIEELGRDRQQSCGQDNTETEYYAKEIYKFNMINGPPENNDLPYCPKGITSKVFRFNVSVMEKNSTNLFRAEFRALRIPNTSAKKNEQRIELYQILQKDDPKAKQRYIGGKNVLTKGTPEWVSFDVTETVREWLMYRQTNLGLEISVHCPCHTFRPNGDIIENANEVLEVKFKGMEADYDDLSRVKKQKEQLYPHLILMMLPPHRLDAQTSSRRRKRALDTNYCFNNYEENCCVRPLYINFRQDLGWRWIHQPEGYYANFCSGPCPYLRSADTTHSSLLSLYNTLNPEASASPCCVPQDLEPLTILYYVGRSPKVEQLSNMVVKSCKCS</sequence>
<evidence type="ECO:0000256" key="7">
    <source>
        <dbReference type="ARBA" id="ARBA00022729"/>
    </source>
</evidence>
<dbReference type="CDD" id="cd19386">
    <property type="entry name" value="TGF_beta_TGFB3"/>
    <property type="match status" value="1"/>
</dbReference>
<evidence type="ECO:0000256" key="13">
    <source>
        <dbReference type="ARBA" id="ARBA00046153"/>
    </source>
</evidence>
<dbReference type="GO" id="GO:0061035">
    <property type="term" value="P:regulation of cartilage development"/>
    <property type="evidence" value="ECO:0007669"/>
    <property type="project" value="Ensembl"/>
</dbReference>
<dbReference type="PROSITE" id="PS00250">
    <property type="entry name" value="TGF_BETA_1"/>
    <property type="match status" value="1"/>
</dbReference>
<dbReference type="PROSITE" id="PS51362">
    <property type="entry name" value="TGF_BETA_2"/>
    <property type="match status" value="1"/>
</dbReference>
<dbReference type="PRINTS" id="PR01426">
    <property type="entry name" value="TGFBETA3"/>
</dbReference>
<feature type="disulfide bond" evidence="17">
    <location>
        <begin position="341"/>
        <end position="404"/>
    </location>
</feature>
<dbReference type="FunFam" id="2.60.120.970:FF:000006">
    <property type="entry name" value="Transforming growth factor beta"/>
    <property type="match status" value="1"/>
</dbReference>
<dbReference type="GO" id="GO:0009887">
    <property type="term" value="P:animal organ morphogenesis"/>
    <property type="evidence" value="ECO:0007669"/>
    <property type="project" value="UniProtKB-ARBA"/>
</dbReference>
<name>A0A3Q1F3U3_9TELE</name>
<feature type="domain" description="TGF-beta family profile" evidence="19">
    <location>
        <begin position="290"/>
        <end position="405"/>
    </location>
</feature>
<dbReference type="GO" id="GO:0007179">
    <property type="term" value="P:transforming growth factor beta receptor signaling pathway"/>
    <property type="evidence" value="ECO:0007669"/>
    <property type="project" value="TreeGrafter"/>
</dbReference>
<keyword evidence="21" id="KW-1185">Reference proteome</keyword>
<dbReference type="FunFam" id="2.10.90.10:FF:000004">
    <property type="entry name" value="Transforming growth factor beta"/>
    <property type="match status" value="1"/>
</dbReference>
<reference evidence="20" key="1">
    <citation type="submission" date="2025-08" db="UniProtKB">
        <authorList>
            <consortium name="Ensembl"/>
        </authorList>
    </citation>
    <scope>IDENTIFICATION</scope>
</reference>
<dbReference type="RefSeq" id="XP_022048916.1">
    <property type="nucleotide sequence ID" value="XM_022193224.2"/>
</dbReference>
<keyword evidence="8 16" id="KW-0339">Growth factor</keyword>
<keyword evidence="11 16" id="KW-0497">Mitogen</keyword>
<dbReference type="InterPro" id="IPR017948">
    <property type="entry name" value="TGFb_CS"/>
</dbReference>
<dbReference type="InterPro" id="IPR016319">
    <property type="entry name" value="TGF-beta"/>
</dbReference>
<keyword evidence="4 16" id="KW-0964">Secreted</keyword>
<dbReference type="STRING" id="80966.ENSAPOP00000002045"/>
<evidence type="ECO:0000256" key="2">
    <source>
        <dbReference type="ARBA" id="ARBA00004498"/>
    </source>
</evidence>
<dbReference type="GO" id="GO:0048731">
    <property type="term" value="P:system development"/>
    <property type="evidence" value="ECO:0007669"/>
    <property type="project" value="UniProtKB-ARBA"/>
</dbReference>
<dbReference type="GO" id="GO:0008083">
    <property type="term" value="F:growth factor activity"/>
    <property type="evidence" value="ECO:0007669"/>
    <property type="project" value="UniProtKB-UniRule"/>
</dbReference>
<comment type="function">
    <text evidence="14">Required to maintain the Transforming growth factor beta-1 (TGF-beta-1) chain in a latent state during storage in extracellular matrix. Associates non-covalently with TGF-beta-1 and regulates its activation via interaction with 'milieu molecules', such as LTBP1, LRRC32/GARP and LRRC33/NRROS, that control activation of TGF-beta-1. Interaction with integrins (ITGAV:ITGB6 or ITGAV:ITGB8) results in distortion of the Latency-associated peptide chain and subsequent release of the active TGF-beta-1.</text>
</comment>
<evidence type="ECO:0000313" key="20">
    <source>
        <dbReference type="Ensembl" id="ENSAPOP00000002045.1"/>
    </source>
</evidence>
<evidence type="ECO:0000256" key="3">
    <source>
        <dbReference type="ARBA" id="ARBA00006656"/>
    </source>
</evidence>
<dbReference type="PRINTS" id="PR01423">
    <property type="entry name" value="TGFBETA"/>
</dbReference>
<dbReference type="InterPro" id="IPR015615">
    <property type="entry name" value="TGF-beta-rel"/>
</dbReference>
<feature type="disulfide bond" description="Interchain" evidence="17">
    <location>
        <position position="370"/>
    </location>
</feature>
<dbReference type="GeneID" id="110950565"/>
<dbReference type="InterPro" id="IPR015618">
    <property type="entry name" value="TGFB3"/>
</dbReference>
<reference evidence="20" key="2">
    <citation type="submission" date="2025-09" db="UniProtKB">
        <authorList>
            <consortium name="Ensembl"/>
        </authorList>
    </citation>
    <scope>IDENTIFICATION</scope>
</reference>
<dbReference type="GO" id="GO:0060218">
    <property type="term" value="P:hematopoietic stem cell differentiation"/>
    <property type="evidence" value="ECO:0007669"/>
    <property type="project" value="Ensembl"/>
</dbReference>
<comment type="function">
    <text evidence="1">Transforming growth factor beta-3 proprotein: Precursor of the Latency-associated peptide (LAP) and Transforming growth factor beta-3 (TGF-beta-3) chains, which constitute the regulatory and active subunit of TGF-beta-3, respectively.</text>
</comment>
<dbReference type="Proteomes" id="UP000257200">
    <property type="component" value="Unplaced"/>
</dbReference>
<evidence type="ECO:0000256" key="1">
    <source>
        <dbReference type="ARBA" id="ARBA00003972"/>
    </source>
</evidence>
<feature type="chain" id="PRO_5018383723" description="Transforming growth factor beta" evidence="16">
    <location>
        <begin position="22"/>
        <end position="405"/>
    </location>
</feature>
<evidence type="ECO:0000256" key="14">
    <source>
        <dbReference type="ARBA" id="ARBA00057824"/>
    </source>
</evidence>
<dbReference type="OrthoDB" id="6092228at2759"/>
<evidence type="ECO:0000256" key="8">
    <source>
        <dbReference type="ARBA" id="ARBA00023030"/>
    </source>
</evidence>
<dbReference type="PANTHER" id="PTHR11848">
    <property type="entry name" value="TGF-BETA FAMILY"/>
    <property type="match status" value="1"/>
</dbReference>
<proteinExistence type="inferred from homology"/>
<dbReference type="GO" id="GO:0051781">
    <property type="term" value="P:positive regulation of cell division"/>
    <property type="evidence" value="ECO:0007669"/>
    <property type="project" value="UniProtKB-UniRule"/>
</dbReference>
<evidence type="ECO:0000256" key="15">
    <source>
        <dbReference type="ARBA" id="ARBA00065283"/>
    </source>
</evidence>
<dbReference type="SUPFAM" id="SSF57501">
    <property type="entry name" value="Cystine-knot cytokines"/>
    <property type="match status" value="1"/>
</dbReference>
<dbReference type="GO" id="GO:0030278">
    <property type="term" value="P:regulation of ossification"/>
    <property type="evidence" value="ECO:0007669"/>
    <property type="project" value="Ensembl"/>
</dbReference>
<dbReference type="PANTHER" id="PTHR11848:SF34">
    <property type="entry name" value="TRANSFORMING GROWTH FACTOR BETA-3 PROPROTEIN"/>
    <property type="match status" value="1"/>
</dbReference>
<keyword evidence="6" id="KW-0165">Cleavage on pair of basic residues</keyword>
<keyword evidence="10" id="KW-0325">Glycoprotein</keyword>
<evidence type="ECO:0000256" key="12">
    <source>
        <dbReference type="ARBA" id="ARBA00045988"/>
    </source>
</evidence>
<keyword evidence="5" id="KW-0272">Extracellular matrix</keyword>
<comment type="function">
    <text evidence="13">Transforming growth factor beta-3: Multifunctional protein that regulates embryogenesis and cell differentiation and is required in various processes such as secondary palate development. Activation into mature form follows different steps: following cleavage of the proprotein in the Golgi apparatus, Latency-associated peptide (LAP) and Transforming growth factor beta-3 (TGF-beta-3) chains remain non-covalently linked rendering TGF-beta-3 inactive during storage in extracellular matrix. At the same time, LAP chain interacts with 'milieu molecules', such as LTBP1 and LRRC32/GARP that control activation of TGF-beta-3 and maintain it in a latent state during storage in extracellular milieus. TGF-beta-3 is released from LAP by integrins: integrin-binding results in distortion of the LAP chain and subsequent release of the active TGF-beta-3. Once activated following release of LAP, TGF-beta-3 acts by binding to TGF-beta receptors (TGFBR1 and TGFBR2), which transduce signal.</text>
</comment>
<evidence type="ECO:0000256" key="16">
    <source>
        <dbReference type="PIRNR" id="PIRNR001787"/>
    </source>
</evidence>
<dbReference type="InterPro" id="IPR029034">
    <property type="entry name" value="Cystine-knot_cytokine"/>
</dbReference>
<dbReference type="Gene3D" id="2.10.90.10">
    <property type="entry name" value="Cystine-knot cytokines"/>
    <property type="match status" value="1"/>
</dbReference>
<dbReference type="Pfam" id="PF00688">
    <property type="entry name" value="TGFb_propeptide"/>
    <property type="match status" value="1"/>
</dbReference>
<evidence type="ECO:0000256" key="5">
    <source>
        <dbReference type="ARBA" id="ARBA00022530"/>
    </source>
</evidence>
<evidence type="ECO:0000259" key="19">
    <source>
        <dbReference type="PROSITE" id="PS51362"/>
    </source>
</evidence>
<comment type="subcellular location">
    <subcellularLocation>
        <location evidence="2">Secreted</location>
        <location evidence="2">Extracellular space</location>
        <location evidence="2">Extracellular matrix</location>
    </subcellularLocation>
</comment>
<dbReference type="GeneTree" id="ENSGT00940000155747"/>
<dbReference type="GO" id="GO:0005125">
    <property type="term" value="F:cytokine activity"/>
    <property type="evidence" value="ECO:0007669"/>
    <property type="project" value="TreeGrafter"/>
</dbReference>
<evidence type="ECO:0000256" key="18">
    <source>
        <dbReference type="RuleBase" id="RU000354"/>
    </source>
</evidence>
<dbReference type="SMART" id="SM00204">
    <property type="entry name" value="TGFB"/>
    <property type="match status" value="1"/>
</dbReference>
<keyword evidence="9 17" id="KW-1015">Disulfide bond</keyword>
<dbReference type="FunCoup" id="A0A3Q1F3U3">
    <property type="interactions" value="914"/>
</dbReference>
<comment type="function">
    <text evidence="12">Required to maintain the Transforming growth factor beta-3 (TGF-beta-3) chain in a latent state during storage in extracellular matrix. Associates non-covalently with TGF-beta-3 and regulates its activation via interaction with 'milieu molecules', such as LTBP1 and LRRC32/GARP, that control activation of TGF-beta-3. Interaction with integrins results in distortion of the Latency-associated peptide chain and subsequent release of the active TGF-beta-3.</text>
</comment>
<dbReference type="GO" id="GO:0005615">
    <property type="term" value="C:extracellular space"/>
    <property type="evidence" value="ECO:0007669"/>
    <property type="project" value="UniProtKB-UniRule"/>
</dbReference>
<evidence type="ECO:0000256" key="9">
    <source>
        <dbReference type="ARBA" id="ARBA00023157"/>
    </source>
</evidence>
<feature type="disulfide bond" evidence="17">
    <location>
        <begin position="300"/>
        <end position="309"/>
    </location>
</feature>